<proteinExistence type="inferred from homology"/>
<dbReference type="GO" id="GO:0003697">
    <property type="term" value="F:single-stranded DNA binding"/>
    <property type="evidence" value="ECO:0007669"/>
    <property type="project" value="UniProtKB-UniRule"/>
</dbReference>
<keyword evidence="5" id="KW-0614">Plasmid</keyword>
<evidence type="ECO:0000256" key="1">
    <source>
        <dbReference type="ARBA" id="ARBA00023125"/>
    </source>
</evidence>
<feature type="region of interest" description="Disordered" evidence="4">
    <location>
        <begin position="104"/>
        <end position="131"/>
    </location>
</feature>
<dbReference type="EMBL" id="KT601170">
    <property type="protein sequence ID" value="ALI92786.1"/>
    <property type="molecule type" value="Genomic_DNA"/>
</dbReference>
<evidence type="ECO:0000256" key="3">
    <source>
        <dbReference type="PIRNR" id="PIRNR002070"/>
    </source>
</evidence>
<dbReference type="InterPro" id="IPR000424">
    <property type="entry name" value="Primosome_PriB/ssb"/>
</dbReference>
<reference evidence="5" key="1">
    <citation type="journal article" date="2016" name="J. Antimicrob. Chemother.">
        <title>Co-location of the oxazolidinone resistance genes optrA and cfr on a multiresistance plasmid from Staphylococcus sciuri.</title>
        <authorList>
            <person name="Li D."/>
            <person name="Wang Y."/>
            <person name="Schwarz S."/>
            <person name="Cai J."/>
            <person name="Fan R."/>
            <person name="Li J."/>
            <person name="Fessler A.T."/>
            <person name="Zhang R."/>
            <person name="Wu C."/>
            <person name="Shen J."/>
        </authorList>
    </citation>
    <scope>NUCLEOTIDE SEQUENCE</scope>
    <source>
        <strain evidence="5">Wo28-3</strain>
        <plasmid evidence="5">pwo28-3</plasmid>
    </source>
</reference>
<geneLocation type="plasmid" evidence="5">
    <name>pwo28-3</name>
</geneLocation>
<dbReference type="Pfam" id="PF00436">
    <property type="entry name" value="SSB"/>
    <property type="match status" value="1"/>
</dbReference>
<dbReference type="PIRSF" id="PIRSF002070">
    <property type="entry name" value="SSB"/>
    <property type="match status" value="1"/>
</dbReference>
<dbReference type="PANTHER" id="PTHR10302">
    <property type="entry name" value="SINGLE-STRANDED DNA-BINDING PROTEIN"/>
    <property type="match status" value="1"/>
</dbReference>
<evidence type="ECO:0000256" key="2">
    <source>
        <dbReference type="HAMAP-Rule" id="MF_00984"/>
    </source>
</evidence>
<dbReference type="CDD" id="cd04496">
    <property type="entry name" value="SSB_OBF"/>
    <property type="match status" value="1"/>
</dbReference>
<accession>A0A0U2NWT7</accession>
<sequence>MSNTVSLTGRLTNDIKVREAKNSKVGNFTIAVQRKFGEREADFIQVTVFNKVAENMKKFTSKGDLIVVVGRLQTSNYEKDGQTFYVTQVVSNDITFLETKHNKENVKEDVTEESPSNETEKIEITDEPLPF</sequence>
<dbReference type="HAMAP" id="MF_00984">
    <property type="entry name" value="SSB"/>
    <property type="match status" value="1"/>
</dbReference>
<dbReference type="Proteomes" id="UP000640299">
    <property type="component" value="Plasmid pQ20D70P-cfr-optrA"/>
</dbReference>
<dbReference type="EMBL" id="CP069390">
    <property type="protein sequence ID" value="QRN92766.1"/>
    <property type="molecule type" value="Genomic_DNA"/>
</dbReference>
<evidence type="ECO:0000313" key="7">
    <source>
        <dbReference type="Proteomes" id="UP000640299"/>
    </source>
</evidence>
<dbReference type="SUPFAM" id="SSF50249">
    <property type="entry name" value="Nucleic acid-binding proteins"/>
    <property type="match status" value="1"/>
</dbReference>
<dbReference type="Gene3D" id="2.40.50.140">
    <property type="entry name" value="Nucleic acid-binding proteins"/>
    <property type="match status" value="1"/>
</dbReference>
<comment type="subunit">
    <text evidence="2">Homotetramer.</text>
</comment>
<reference evidence="6" key="2">
    <citation type="submission" date="2021-02" db="EMBL/GenBank/DDBJ databases">
        <title>cfr and optrA-positive Staphylococcus spp.</title>
        <authorList>
            <person name="Chen L."/>
        </authorList>
    </citation>
    <scope>NUCLEOTIDE SEQUENCE</scope>
    <source>
        <strain evidence="6">GDQ20D70P</strain>
        <plasmid evidence="6">pQ20D70P-cfr-optrA</plasmid>
    </source>
</reference>
<dbReference type="GO" id="GO:0009295">
    <property type="term" value="C:nucleoid"/>
    <property type="evidence" value="ECO:0007669"/>
    <property type="project" value="TreeGrafter"/>
</dbReference>
<organism evidence="5">
    <name type="scientific">Mammaliicoccus sciuri</name>
    <name type="common">Staphylococcus sciuri</name>
    <dbReference type="NCBI Taxonomy" id="1296"/>
    <lineage>
        <taxon>Bacteria</taxon>
        <taxon>Bacillati</taxon>
        <taxon>Bacillota</taxon>
        <taxon>Bacilli</taxon>
        <taxon>Bacillales</taxon>
        <taxon>Staphylococcaceae</taxon>
        <taxon>Mammaliicoccus</taxon>
    </lineage>
</organism>
<dbReference type="NCBIfam" id="TIGR00621">
    <property type="entry name" value="ssb"/>
    <property type="match status" value="1"/>
</dbReference>
<dbReference type="PANTHER" id="PTHR10302:SF27">
    <property type="entry name" value="SINGLE-STRANDED DNA-BINDING PROTEIN"/>
    <property type="match status" value="1"/>
</dbReference>
<protein>
    <recommendedName>
        <fullName evidence="2 3">Single-stranded DNA-binding protein</fullName>
        <shortName evidence="2">SSB</shortName>
    </recommendedName>
</protein>
<dbReference type="GO" id="GO:0006260">
    <property type="term" value="P:DNA replication"/>
    <property type="evidence" value="ECO:0007669"/>
    <property type="project" value="InterPro"/>
</dbReference>
<evidence type="ECO:0000313" key="6">
    <source>
        <dbReference type="EMBL" id="QRN92766.1"/>
    </source>
</evidence>
<dbReference type="RefSeq" id="WP_129407012.1">
    <property type="nucleotide sequence ID" value="NZ_CP069390.1"/>
</dbReference>
<name>A0A0U2NWT7_MAMSC</name>
<comment type="caution">
    <text evidence="2">Lacks conserved residue(s) required for the propagation of feature annotation.</text>
</comment>
<keyword evidence="1 2" id="KW-0238">DNA-binding</keyword>
<evidence type="ECO:0000313" key="5">
    <source>
        <dbReference type="EMBL" id="ALI92786.1"/>
    </source>
</evidence>
<dbReference type="InterPro" id="IPR011344">
    <property type="entry name" value="ssDNA-bd"/>
</dbReference>
<gene>
    <name evidence="5" type="primary">ssb</name>
    <name evidence="6" type="ORF">JRU67_14945</name>
</gene>
<evidence type="ECO:0000256" key="4">
    <source>
        <dbReference type="SAM" id="MobiDB-lite"/>
    </source>
</evidence>
<geneLocation type="plasmid" evidence="6 7">
    <name>pQ20D70P-cfr-optrA</name>
</geneLocation>
<dbReference type="PROSITE" id="PS50935">
    <property type="entry name" value="SSB"/>
    <property type="match status" value="1"/>
</dbReference>
<dbReference type="AlphaFoldDB" id="A0A0U2NWT7"/>
<dbReference type="InterPro" id="IPR012340">
    <property type="entry name" value="NA-bd_OB-fold"/>
</dbReference>